<accession>A0AA39I9N0</accession>
<dbReference type="SMART" id="SM00254">
    <property type="entry name" value="ShKT"/>
    <property type="match status" value="3"/>
</dbReference>
<dbReference type="GO" id="GO:0009395">
    <property type="term" value="P:phospholipid catabolic process"/>
    <property type="evidence" value="ECO:0007669"/>
    <property type="project" value="TreeGrafter"/>
</dbReference>
<feature type="domain" description="ShKT" evidence="9">
    <location>
        <begin position="687"/>
        <end position="721"/>
    </location>
</feature>
<evidence type="ECO:0000256" key="4">
    <source>
        <dbReference type="ARBA" id="ARBA00022963"/>
    </source>
</evidence>
<feature type="signal peptide" evidence="8">
    <location>
        <begin position="1"/>
        <end position="22"/>
    </location>
</feature>
<evidence type="ECO:0000313" key="10">
    <source>
        <dbReference type="EMBL" id="KAK0418992.1"/>
    </source>
</evidence>
<dbReference type="Gene3D" id="3.60.60.30">
    <property type="match status" value="1"/>
</dbReference>
<comment type="caution">
    <text evidence="10">The sequence shown here is derived from an EMBL/GenBank/DDBJ whole genome shotgun (WGS) entry which is preliminary data.</text>
</comment>
<protein>
    <recommendedName>
        <fullName evidence="9">ShKT domain-containing protein</fullName>
    </recommendedName>
</protein>
<dbReference type="PANTHER" id="PTHR12370:SF8">
    <property type="entry name" value="PHOSPHOLIPASE B-LIKE 3-RELATED"/>
    <property type="match status" value="1"/>
</dbReference>
<evidence type="ECO:0000256" key="3">
    <source>
        <dbReference type="ARBA" id="ARBA00022801"/>
    </source>
</evidence>
<feature type="domain" description="ShKT" evidence="9">
    <location>
        <begin position="833"/>
        <end position="870"/>
    </location>
</feature>
<keyword evidence="7" id="KW-1015">Disulfide bond</keyword>
<dbReference type="AlphaFoldDB" id="A0AA39I9N0"/>
<sequence>MAASRSVAVFAALFAIALCVSAQRNDDYNSEEFLEDAAASPNNYTYLSICANETSDTLYPVEGKECEDRKLQVALGKYRNRMNETGWGYLEIETFAGFDPEIQAYAAGVAEGILSQQQIYWHYRNTVEGNCKGYTQYCKRLYDYLQKNLDWIKSKVIHKPKTDLFWRQVNLTFTQLTGLTDAYLKRSLAPAVKFELNALYMIQLSGELIDLNKFLKRKPDPVHDDPDPGRCSGLVKLTEGNKDLLFSHVAMSGYNTMNRVVKLYKFAYDKKEVPGHTQSFSGYAGQLASADDYTLISSGLASIETTISIFNETLYTDKFMKPVGQLHCWVRSIVANSLAKTGREWVKHFGRYNSGTYNNQWTVLDYKLFSPGKDIPSEGVLWVQEQVPGYTLARDMTWFLRKYKYWPSYNIPYFTEISKLSGFEGRGGQYNWWRWGSSPRAKIFDRDHHLVSDIASLRKLMRYNNYKQDEFSKCKCTPPFTAEAAISARGDLNPSNGTYELEGMGHRNHGSLDYKGTDYEHFKQLRFEAIGGPTFNEEAGVPVFSWGTTDIVSPHYGQPTVWKFDPVITEWETSVEPSSPIKEFLACPVPSDRAEMGLLTVCILFLLLSTPIFGCEEGNSSEECVTSSGVALEAEVNALVANTSGSSPADSTNYFGKLMEPKSEDSSNSLSMQDDGGMSCGTAEVECADRIPICELTAAHCQDPTQIDYFSANCAKTCKFCTETTSAPTTTPDPSPCEDTYPSCSDYAHKCDSDIFLLLSDICAKTCGFCDSEELDNEPDTTTRKTSVCAKTSEAMYDGLDEDCDCVDISSPEFCANSAHLCEDPCPDMSEECVDKDRNCREWAKNDFCNNHFYSIKDRRDRCAKTCNMC</sequence>
<feature type="chain" id="PRO_5041272873" description="ShKT domain-containing protein" evidence="8">
    <location>
        <begin position="23"/>
        <end position="870"/>
    </location>
</feature>
<keyword evidence="3" id="KW-0378">Hydrolase</keyword>
<evidence type="ECO:0000256" key="5">
    <source>
        <dbReference type="ARBA" id="ARBA00023098"/>
    </source>
</evidence>
<evidence type="ECO:0000256" key="8">
    <source>
        <dbReference type="SAM" id="SignalP"/>
    </source>
</evidence>
<dbReference type="InterPro" id="IPR003582">
    <property type="entry name" value="ShKT_dom"/>
</dbReference>
<comment type="caution">
    <text evidence="7">Lacks conserved residue(s) required for the propagation of feature annotation.</text>
</comment>
<dbReference type="Pfam" id="PF04916">
    <property type="entry name" value="Phospholip_B"/>
    <property type="match status" value="1"/>
</dbReference>
<dbReference type="PROSITE" id="PS51670">
    <property type="entry name" value="SHKT"/>
    <property type="match status" value="3"/>
</dbReference>
<evidence type="ECO:0000256" key="2">
    <source>
        <dbReference type="ARBA" id="ARBA00022729"/>
    </source>
</evidence>
<dbReference type="GO" id="GO:0005576">
    <property type="term" value="C:extracellular region"/>
    <property type="evidence" value="ECO:0007669"/>
    <property type="project" value="TreeGrafter"/>
</dbReference>
<keyword evidence="5" id="KW-0443">Lipid metabolism</keyword>
<evidence type="ECO:0000256" key="6">
    <source>
        <dbReference type="ARBA" id="ARBA00023180"/>
    </source>
</evidence>
<organism evidence="10 11">
    <name type="scientific">Steinernema hermaphroditum</name>
    <dbReference type="NCBI Taxonomy" id="289476"/>
    <lineage>
        <taxon>Eukaryota</taxon>
        <taxon>Metazoa</taxon>
        <taxon>Ecdysozoa</taxon>
        <taxon>Nematoda</taxon>
        <taxon>Chromadorea</taxon>
        <taxon>Rhabditida</taxon>
        <taxon>Tylenchina</taxon>
        <taxon>Panagrolaimomorpha</taxon>
        <taxon>Strongyloidoidea</taxon>
        <taxon>Steinernematidae</taxon>
        <taxon>Steinernema</taxon>
    </lineage>
</organism>
<comment type="similarity">
    <text evidence="1">Belongs to the phospholipase B-like family.</text>
</comment>
<evidence type="ECO:0000256" key="1">
    <source>
        <dbReference type="ARBA" id="ARBA00007835"/>
    </source>
</evidence>
<feature type="disulfide bond" evidence="7">
    <location>
        <begin position="687"/>
        <end position="721"/>
    </location>
</feature>
<dbReference type="PANTHER" id="PTHR12370">
    <property type="entry name" value="PHOSPHOLIPASE B-RELATED"/>
    <property type="match status" value="1"/>
</dbReference>
<proteinExistence type="inferred from homology"/>
<dbReference type="GO" id="GO:0004620">
    <property type="term" value="F:phospholipase activity"/>
    <property type="evidence" value="ECO:0007669"/>
    <property type="project" value="InterPro"/>
</dbReference>
<dbReference type="Gene3D" id="1.10.10.1940">
    <property type="match status" value="1"/>
</dbReference>
<keyword evidence="11" id="KW-1185">Reference proteome</keyword>
<feature type="domain" description="ShKT" evidence="9">
    <location>
        <begin position="737"/>
        <end position="770"/>
    </location>
</feature>
<keyword evidence="4" id="KW-0442">Lipid degradation</keyword>
<dbReference type="EMBL" id="JAUCMV010000002">
    <property type="protein sequence ID" value="KAK0418992.1"/>
    <property type="molecule type" value="Genomic_DNA"/>
</dbReference>
<name>A0AA39I9N0_9BILA</name>
<keyword evidence="2 8" id="KW-0732">Signal</keyword>
<keyword evidence="6" id="KW-0325">Glycoprotein</keyword>
<dbReference type="Pfam" id="PF01549">
    <property type="entry name" value="ShK"/>
    <property type="match status" value="3"/>
</dbReference>
<evidence type="ECO:0000256" key="7">
    <source>
        <dbReference type="PROSITE-ProRule" id="PRU01005"/>
    </source>
</evidence>
<gene>
    <name evidence="10" type="ORF">QR680_013894</name>
</gene>
<evidence type="ECO:0000259" key="9">
    <source>
        <dbReference type="PROSITE" id="PS51670"/>
    </source>
</evidence>
<reference evidence="10" key="1">
    <citation type="submission" date="2023-06" db="EMBL/GenBank/DDBJ databases">
        <title>Genomic analysis of the entomopathogenic nematode Steinernema hermaphroditum.</title>
        <authorList>
            <person name="Schwarz E.M."/>
            <person name="Heppert J.K."/>
            <person name="Baniya A."/>
            <person name="Schwartz H.T."/>
            <person name="Tan C.-H."/>
            <person name="Antoshechkin I."/>
            <person name="Sternberg P.W."/>
            <person name="Goodrich-Blair H."/>
            <person name="Dillman A.R."/>
        </authorList>
    </citation>
    <scope>NUCLEOTIDE SEQUENCE</scope>
    <source>
        <strain evidence="10">PS9179</strain>
        <tissue evidence="10">Whole animal</tissue>
    </source>
</reference>
<dbReference type="Proteomes" id="UP001175271">
    <property type="component" value="Unassembled WGS sequence"/>
</dbReference>
<evidence type="ECO:0000313" key="11">
    <source>
        <dbReference type="Proteomes" id="UP001175271"/>
    </source>
</evidence>
<dbReference type="InterPro" id="IPR007000">
    <property type="entry name" value="PLipase_B-like"/>
</dbReference>